<evidence type="ECO:0000313" key="2">
    <source>
        <dbReference type="Proteomes" id="UP000046067"/>
    </source>
</evidence>
<dbReference type="Proteomes" id="UP000046067">
    <property type="component" value="Unassembled WGS sequence"/>
</dbReference>
<proteinExistence type="predicted"/>
<accession>A0A655Z1T1</accession>
<reference evidence="1 2" key="1">
    <citation type="submission" date="2015-07" db="EMBL/GenBank/DDBJ databases">
        <authorList>
            <consortium name="Pathogen Informatics"/>
        </authorList>
    </citation>
    <scope>NUCLEOTIDE SEQUENCE [LARGE SCALE GENOMIC DNA]</scope>
    <source>
        <strain evidence="1 2">A325</strain>
    </source>
</reference>
<organism evidence="1 2">
    <name type="scientific">Vibrio cholerae</name>
    <dbReference type="NCBI Taxonomy" id="666"/>
    <lineage>
        <taxon>Bacteria</taxon>
        <taxon>Pseudomonadati</taxon>
        <taxon>Pseudomonadota</taxon>
        <taxon>Gammaproteobacteria</taxon>
        <taxon>Vibrionales</taxon>
        <taxon>Vibrionaceae</taxon>
        <taxon>Vibrio</taxon>
    </lineage>
</organism>
<name>A0A655Z1T1_VIBCL</name>
<protein>
    <submittedName>
        <fullName evidence="1">Uncharacterized protein</fullName>
    </submittedName>
</protein>
<dbReference type="EMBL" id="CWQJ01000021">
    <property type="protein sequence ID" value="CSC55534.1"/>
    <property type="molecule type" value="Genomic_DNA"/>
</dbReference>
<dbReference type="AlphaFoldDB" id="A0A655Z1T1"/>
<evidence type="ECO:0000313" key="1">
    <source>
        <dbReference type="EMBL" id="CSC55534.1"/>
    </source>
</evidence>
<gene>
    <name evidence="1" type="ORF">ERS013201_02916</name>
</gene>
<sequence length="71" mass="7879">MVQGGDALLVQQLAQLCALFIRTSDQYCHNTLNQCEISNQSMRADIGLPLFVVTIIHGHSRDAPRSLWLLG</sequence>